<evidence type="ECO:0000256" key="9">
    <source>
        <dbReference type="ARBA" id="ARBA00023128"/>
    </source>
</evidence>
<evidence type="ECO:0000256" key="10">
    <source>
        <dbReference type="ARBA" id="ARBA00023136"/>
    </source>
</evidence>
<accession>A0A7H9B4B6</accession>
<keyword evidence="9 11" id="KW-0496">Mitochondrion</keyword>
<dbReference type="GO" id="GO:0045275">
    <property type="term" value="C:respiratory chain complex III"/>
    <property type="evidence" value="ECO:0007669"/>
    <property type="project" value="UniProtKB-UniRule"/>
</dbReference>
<gene>
    <name evidence="12" type="ORF">HG535_0E05240</name>
</gene>
<dbReference type="GO" id="GO:0006122">
    <property type="term" value="P:mitochondrial electron transport, ubiquinol to cytochrome c"/>
    <property type="evidence" value="ECO:0007669"/>
    <property type="project" value="UniProtKB-UniRule"/>
</dbReference>
<evidence type="ECO:0000256" key="7">
    <source>
        <dbReference type="ARBA" id="ARBA00022982"/>
    </source>
</evidence>
<evidence type="ECO:0000256" key="3">
    <source>
        <dbReference type="ARBA" id="ARBA00022448"/>
    </source>
</evidence>
<comment type="subunit">
    <text evidence="11">Component of the ubiquinol-cytochrome c oxidoreductase (cytochrome b-c1 complex, complex III, CIII), a multisubunit enzyme composed of 3 respiratory subunits cytochrome b, cytochrome c1 and Rieske protein, 2 core protein subunits, and additional low-molecular weight protein subunits. The complex exists as an obligatory dimer and forms supercomplexes (SCs) in the inner mitochondrial membrane with cytochrome c oxidase (complex IV, CIV).</text>
</comment>
<evidence type="ECO:0000256" key="11">
    <source>
        <dbReference type="RuleBase" id="RU368118"/>
    </source>
</evidence>
<comment type="similarity">
    <text evidence="2 11">Belongs to the UQCRQ/QCR8 family.</text>
</comment>
<keyword evidence="7 11" id="KW-0249">Electron transport</keyword>
<keyword evidence="8 11" id="KW-1133">Transmembrane helix</keyword>
<dbReference type="Gene3D" id="1.20.5.210">
    <property type="entry name" value="Cytochrome b-c1 complex subunit 8"/>
    <property type="match status" value="1"/>
</dbReference>
<evidence type="ECO:0000256" key="8">
    <source>
        <dbReference type="ARBA" id="ARBA00022989"/>
    </source>
</evidence>
<evidence type="ECO:0000313" key="13">
    <source>
        <dbReference type="Proteomes" id="UP000509704"/>
    </source>
</evidence>
<dbReference type="Pfam" id="PF02939">
    <property type="entry name" value="UcrQ"/>
    <property type="match status" value="1"/>
</dbReference>
<dbReference type="EMBL" id="CP058608">
    <property type="protein sequence ID" value="QLG73440.1"/>
    <property type="molecule type" value="Genomic_DNA"/>
</dbReference>
<dbReference type="GO" id="GO:0005743">
    <property type="term" value="C:mitochondrial inner membrane"/>
    <property type="evidence" value="ECO:0007669"/>
    <property type="project" value="UniProtKB-SubCell"/>
</dbReference>
<protein>
    <recommendedName>
        <fullName evidence="11">Cytochrome b-c1 complex subunit 8</fullName>
    </recommendedName>
    <alternativeName>
        <fullName evidence="11">Complex III subunit 8</fullName>
    </alternativeName>
</protein>
<keyword evidence="6 11" id="KW-0999">Mitochondrion inner membrane</keyword>
<dbReference type="PANTHER" id="PTHR12119:SF2">
    <property type="entry name" value="CYTOCHROME B-C1 COMPLEX SUBUNIT 8"/>
    <property type="match status" value="1"/>
</dbReference>
<dbReference type="GeneID" id="59237182"/>
<dbReference type="AlphaFoldDB" id="A0A7H9B4B6"/>
<dbReference type="SUPFAM" id="SSF81508">
    <property type="entry name" value="Ubiquinone-binding protein QP-C of cytochrome bc1 complex (Ubiquinol-cytochrome c reductase)"/>
    <property type="match status" value="1"/>
</dbReference>
<dbReference type="OrthoDB" id="6683853at2759"/>
<dbReference type="Proteomes" id="UP000509704">
    <property type="component" value="Chromosome 5"/>
</dbReference>
<feature type="transmembrane region" description="Helical" evidence="11">
    <location>
        <begin position="96"/>
        <end position="113"/>
    </location>
</feature>
<dbReference type="KEGG" id="zmk:HG535_0E05240"/>
<comment type="subcellular location">
    <subcellularLocation>
        <location evidence="1 11">Mitochondrion inner membrane</location>
        <topology evidence="1 11">Single-pass membrane protein</topology>
    </subcellularLocation>
</comment>
<proteinExistence type="inferred from homology"/>
<keyword evidence="3 11" id="KW-0813">Transport</keyword>
<evidence type="ECO:0000256" key="1">
    <source>
        <dbReference type="ARBA" id="ARBA00004434"/>
    </source>
</evidence>
<keyword evidence="4 11" id="KW-0679">Respiratory chain</keyword>
<name>A0A7H9B4B6_ZYGMR</name>
<dbReference type="InterPro" id="IPR036642">
    <property type="entry name" value="Cyt_bc1_su8_sf"/>
</dbReference>
<comment type="function">
    <text evidence="11">Component of the ubiquinol-cytochrome c oxidoreductase, a multisubunit transmembrane complex that is part of the mitochondrial electron transport chain which drives oxidative phosphorylation. The complex plays an important role in the uptake of multiple carbon sources present in different host niches.</text>
</comment>
<evidence type="ECO:0000256" key="4">
    <source>
        <dbReference type="ARBA" id="ARBA00022660"/>
    </source>
</evidence>
<keyword evidence="13" id="KW-1185">Reference proteome</keyword>
<evidence type="ECO:0000313" key="12">
    <source>
        <dbReference type="EMBL" id="QLG73440.1"/>
    </source>
</evidence>
<dbReference type="RefSeq" id="XP_037145167.1">
    <property type="nucleotide sequence ID" value="XM_037289272.1"/>
</dbReference>
<reference evidence="12 13" key="1">
    <citation type="submission" date="2020-07" db="EMBL/GenBank/DDBJ databases">
        <title>The yeast mating-type switching endonuclease HO is a domesticated member of an unorthodox homing genetic element family.</title>
        <authorList>
            <person name="Coughlan A.Y."/>
            <person name="Lombardi L."/>
            <person name="Braun-Galleani S."/>
            <person name="Martos A.R."/>
            <person name="Galeote V."/>
            <person name="Bigey F."/>
            <person name="Dequin S."/>
            <person name="Byrne K.P."/>
            <person name="Wolfe K.H."/>
        </authorList>
    </citation>
    <scope>NUCLEOTIDE SEQUENCE [LARGE SCALE GENOMIC DNA]</scope>
    <source>
        <strain evidence="12 13">NRRL Y-6702</strain>
    </source>
</reference>
<evidence type="ECO:0000256" key="2">
    <source>
        <dbReference type="ARBA" id="ARBA00007668"/>
    </source>
</evidence>
<dbReference type="PANTHER" id="PTHR12119">
    <property type="entry name" value="UBIQUINOL-CYTOCHROME C REDUCTASE COMPLEX UBIQUINONE-BINDING PROTEIN QP-C"/>
    <property type="match status" value="1"/>
</dbReference>
<keyword evidence="10 11" id="KW-0472">Membrane</keyword>
<organism evidence="12 13">
    <name type="scientific">Zygotorulaspora mrakii</name>
    <name type="common">Zygosaccharomyces mrakii</name>
    <dbReference type="NCBI Taxonomy" id="42260"/>
    <lineage>
        <taxon>Eukaryota</taxon>
        <taxon>Fungi</taxon>
        <taxon>Dikarya</taxon>
        <taxon>Ascomycota</taxon>
        <taxon>Saccharomycotina</taxon>
        <taxon>Saccharomycetes</taxon>
        <taxon>Saccharomycetales</taxon>
        <taxon>Saccharomycetaceae</taxon>
        <taxon>Zygotorulaspora</taxon>
    </lineage>
</organism>
<keyword evidence="5 11" id="KW-0812">Transmembrane</keyword>
<dbReference type="FunFam" id="1.20.5.210:FF:000001">
    <property type="entry name" value="Cytochrome b-c1 complex subunit 8"/>
    <property type="match status" value="1"/>
</dbReference>
<evidence type="ECO:0000256" key="5">
    <source>
        <dbReference type="ARBA" id="ARBA00022692"/>
    </source>
</evidence>
<sequence>MKSYFPCWIFLDRLNYCQYLFICTVNQAVNSPSDYTHNKKMGPPSAKAYMGWWGHIGSPAQKGITSYSVSPYVQKPLAGTLHNAFFNTFRRVKSQFLYVAIPAGIYWAWWVNAEEYNEYLYTKAGREELERVNV</sequence>
<dbReference type="InterPro" id="IPR004205">
    <property type="entry name" value="Cyt_bc1_su8"/>
</dbReference>
<evidence type="ECO:0000256" key="6">
    <source>
        <dbReference type="ARBA" id="ARBA00022792"/>
    </source>
</evidence>